<accession>A0ABT6BRA1</accession>
<sequence>MRDGESGEPPVTDDRRRTRHRDGQGRRAEGMDPERLRYFTQSADGSPHTRHRRRRAGGENAEPAPRRPAPPNVPPAEQTRPVSGTPGPRATPVRIPSGQPPTPPPVAPPRPAPPQPGPPQPGPSTAAGGPVEDDVDTDFTMARPAAPAPAARGPRPDESRSFPEDHAAEEFTAADYEPAGHGTERHDAELYDTGRYDTGGHETGRYETARHETPGTARPVRDDDRVARRDRRIDEHDEHDDWWPGADDTEPDQQQRRTPRRKRSRGKRRAVLAIAIVFMLALITGVGYYGVRATGLLESRKDYTNAAGSGDVVVDIPDNSTLADFGRILVDADVVGSVRAFVDAAGGQPMSGGLYKMRTQIPATTAVEMLTADGAVHRVGRVVIPPGLQLDSKTGIDGKVTPGIFQLIENATSFSFNGQQEGVTVADLEKAAAETTPAELGVPEWAEQNVAEMTGDHRRIEGLIAPTTWERIEPDHTATQILREMISSSATMFEQWGLLDRNNSGLEPYDTLIASSIVEREVRHVEDAPKVARVIRNRLDRDQLLQMDSTQNYTADITNIDVHGEAYKNDNEWNTYRYKGLPPTPIAAVGVPALEAMLDPAPGGWLYFVTVDTAGTTLFANTFEDHIRNRQVACRNKLVATGCSQ</sequence>
<dbReference type="PANTHER" id="PTHR30518:SF2">
    <property type="entry name" value="ENDOLYTIC MUREIN TRANSGLYCOSYLASE"/>
    <property type="match status" value="1"/>
</dbReference>
<comment type="catalytic activity">
    <reaction evidence="7">
        <text>a peptidoglycan chain = a peptidoglycan chain with N-acetyl-1,6-anhydromuramyl-[peptide] at the reducing end + a peptidoglycan chain with N-acetylglucosamine at the non-reducing end.</text>
        <dbReference type="EC" id="4.2.2.29"/>
    </reaction>
</comment>
<proteinExistence type="inferred from homology"/>
<evidence type="ECO:0000256" key="7">
    <source>
        <dbReference type="HAMAP-Rule" id="MF_02065"/>
    </source>
</evidence>
<feature type="compositionally biased region" description="Low complexity" evidence="8">
    <location>
        <begin position="142"/>
        <end position="153"/>
    </location>
</feature>
<evidence type="ECO:0000313" key="9">
    <source>
        <dbReference type="EMBL" id="MDF6100547.1"/>
    </source>
</evidence>
<evidence type="ECO:0000313" key="10">
    <source>
        <dbReference type="Proteomes" id="UP001152308"/>
    </source>
</evidence>
<dbReference type="InterPro" id="IPR003770">
    <property type="entry name" value="MLTG-like"/>
</dbReference>
<feature type="transmembrane region" description="Helical" evidence="7">
    <location>
        <begin position="270"/>
        <end position="291"/>
    </location>
</feature>
<protein>
    <recommendedName>
        <fullName evidence="7">Endolytic murein transglycosylase</fullName>
        <ecNumber evidence="7">4.2.2.29</ecNumber>
    </recommendedName>
    <alternativeName>
        <fullName evidence="7">Peptidoglycan lytic transglycosylase</fullName>
    </alternativeName>
    <alternativeName>
        <fullName evidence="7">Peptidoglycan polymerization terminase</fullName>
    </alternativeName>
</protein>
<evidence type="ECO:0000256" key="2">
    <source>
        <dbReference type="ARBA" id="ARBA00022692"/>
    </source>
</evidence>
<comment type="subcellular location">
    <subcellularLocation>
        <location evidence="7">Cell membrane</location>
        <topology evidence="7">Single-pass membrane protein</topology>
    </subcellularLocation>
</comment>
<keyword evidence="6 7" id="KW-0961">Cell wall biogenesis/degradation</keyword>
<dbReference type="Proteomes" id="UP001152308">
    <property type="component" value="Unassembled WGS sequence"/>
</dbReference>
<keyword evidence="5 7" id="KW-0456">Lyase</keyword>
<name>A0ABT6BRA1_9ACTN</name>
<feature type="compositionally biased region" description="Basic and acidic residues" evidence="8">
    <location>
        <begin position="154"/>
        <end position="169"/>
    </location>
</feature>
<feature type="compositionally biased region" description="Pro residues" evidence="8">
    <location>
        <begin position="98"/>
        <end position="122"/>
    </location>
</feature>
<comment type="function">
    <text evidence="7">Functions as a peptidoglycan terminase that cleaves nascent peptidoglycan strands endolytically to terminate their elongation.</text>
</comment>
<comment type="similarity">
    <text evidence="7">Belongs to the transglycosylase MltG family.</text>
</comment>
<keyword evidence="10" id="KW-1185">Reference proteome</keyword>
<reference evidence="9" key="2">
    <citation type="submission" date="2022-01" db="EMBL/GenBank/DDBJ databases">
        <authorList>
            <person name="Sanchez-Suarez J."/>
            <person name="Villamil L."/>
            <person name="Diaz L.E."/>
        </authorList>
    </citation>
    <scope>NUCLEOTIDE SEQUENCE</scope>
    <source>
        <strain evidence="9">EUFUS-Z928</strain>
    </source>
</reference>
<reference evidence="9" key="1">
    <citation type="journal article" date="2022" name="Data Brief">
        <title>Draft genome sequence data of Gordonia hongkongensis strain EUFUS-Z928 isolated from the octocoral Eunicea fusca.</title>
        <authorList>
            <person name="Sanchez-Suarez J."/>
            <person name="Diaz L."/>
            <person name="Melo-Bolivar J."/>
            <person name="Villamil L."/>
        </authorList>
    </citation>
    <scope>NUCLEOTIDE SEQUENCE</scope>
    <source>
        <strain evidence="9">EUFUS-Z928</strain>
    </source>
</reference>
<dbReference type="PANTHER" id="PTHR30518">
    <property type="entry name" value="ENDOLYTIC MUREIN TRANSGLYCOSYLASE"/>
    <property type="match status" value="1"/>
</dbReference>
<dbReference type="HAMAP" id="MF_02065">
    <property type="entry name" value="MltG"/>
    <property type="match status" value="1"/>
</dbReference>
<dbReference type="EMBL" id="JAKJLQ010000003">
    <property type="protein sequence ID" value="MDF6100547.1"/>
    <property type="molecule type" value="Genomic_DNA"/>
</dbReference>
<evidence type="ECO:0000256" key="3">
    <source>
        <dbReference type="ARBA" id="ARBA00022989"/>
    </source>
</evidence>
<feature type="compositionally biased region" description="Basic and acidic residues" evidence="8">
    <location>
        <begin position="182"/>
        <end position="242"/>
    </location>
</feature>
<feature type="compositionally biased region" description="Basic and acidic residues" evidence="8">
    <location>
        <begin position="12"/>
        <end position="37"/>
    </location>
</feature>
<keyword evidence="2 7" id="KW-0812">Transmembrane</keyword>
<feature type="region of interest" description="Disordered" evidence="8">
    <location>
        <begin position="1"/>
        <end position="265"/>
    </location>
</feature>
<organism evidence="9 10">
    <name type="scientific">Gordonia hongkongensis</name>
    <dbReference type="NCBI Taxonomy" id="1701090"/>
    <lineage>
        <taxon>Bacteria</taxon>
        <taxon>Bacillati</taxon>
        <taxon>Actinomycetota</taxon>
        <taxon>Actinomycetes</taxon>
        <taxon>Mycobacteriales</taxon>
        <taxon>Gordoniaceae</taxon>
        <taxon>Gordonia</taxon>
    </lineage>
</organism>
<dbReference type="EC" id="4.2.2.29" evidence="7"/>
<keyword evidence="1 7" id="KW-1003">Cell membrane</keyword>
<feature type="site" description="Important for catalytic activity" evidence="7">
    <location>
        <position position="521"/>
    </location>
</feature>
<evidence type="ECO:0000256" key="5">
    <source>
        <dbReference type="ARBA" id="ARBA00023239"/>
    </source>
</evidence>
<keyword evidence="4 7" id="KW-0472">Membrane</keyword>
<keyword evidence="3 7" id="KW-1133">Transmembrane helix</keyword>
<evidence type="ECO:0000256" key="8">
    <source>
        <dbReference type="SAM" id="MobiDB-lite"/>
    </source>
</evidence>
<gene>
    <name evidence="7 9" type="primary">mltG</name>
    <name evidence="9" type="ORF">L2299_05725</name>
</gene>
<evidence type="ECO:0000256" key="1">
    <source>
        <dbReference type="ARBA" id="ARBA00022475"/>
    </source>
</evidence>
<evidence type="ECO:0000256" key="6">
    <source>
        <dbReference type="ARBA" id="ARBA00023316"/>
    </source>
</evidence>
<comment type="caution">
    <text evidence="9">The sequence shown here is derived from an EMBL/GenBank/DDBJ whole genome shotgun (WGS) entry which is preliminary data.</text>
</comment>
<dbReference type="NCBIfam" id="TIGR00247">
    <property type="entry name" value="endolytic transglycosylase MltG"/>
    <property type="match status" value="1"/>
</dbReference>
<evidence type="ECO:0000256" key="4">
    <source>
        <dbReference type="ARBA" id="ARBA00023136"/>
    </source>
</evidence>
<dbReference type="Pfam" id="PF02618">
    <property type="entry name" value="YceG"/>
    <property type="match status" value="1"/>
</dbReference>